<dbReference type="AlphaFoldDB" id="A0A9Q8P9D9"/>
<name>A0A9Q8P9D9_PASFU</name>
<dbReference type="OrthoDB" id="9876299at2759"/>
<accession>A0A9Q8P9D9</accession>
<gene>
    <name evidence="1" type="ORF">CLAFUR5_05890</name>
</gene>
<keyword evidence="2" id="KW-1185">Reference proteome</keyword>
<dbReference type="KEGG" id="ffu:CLAFUR5_05890"/>
<dbReference type="InterPro" id="IPR036291">
    <property type="entry name" value="NAD(P)-bd_dom_sf"/>
</dbReference>
<dbReference type="SUPFAM" id="SSF51735">
    <property type="entry name" value="NAD(P)-binding Rossmann-fold domains"/>
    <property type="match status" value="1"/>
</dbReference>
<proteinExistence type="predicted"/>
<dbReference type="RefSeq" id="XP_047762424.1">
    <property type="nucleotide sequence ID" value="XM_047905038.1"/>
</dbReference>
<reference evidence="1" key="2">
    <citation type="journal article" date="2022" name="Microb. Genom.">
        <title>A chromosome-scale genome assembly of the tomato pathogen Cladosporium fulvum reveals a compartmentalized genome architecture and the presence of a dispensable chromosome.</title>
        <authorList>
            <person name="Zaccaron A.Z."/>
            <person name="Chen L.H."/>
            <person name="Samaras A."/>
            <person name="Stergiopoulos I."/>
        </authorList>
    </citation>
    <scope>NUCLEOTIDE SEQUENCE</scope>
    <source>
        <strain evidence="1">Race5_Kim</strain>
    </source>
</reference>
<organism evidence="1 2">
    <name type="scientific">Passalora fulva</name>
    <name type="common">Tomato leaf mold</name>
    <name type="synonym">Cladosporium fulvum</name>
    <dbReference type="NCBI Taxonomy" id="5499"/>
    <lineage>
        <taxon>Eukaryota</taxon>
        <taxon>Fungi</taxon>
        <taxon>Dikarya</taxon>
        <taxon>Ascomycota</taxon>
        <taxon>Pezizomycotina</taxon>
        <taxon>Dothideomycetes</taxon>
        <taxon>Dothideomycetidae</taxon>
        <taxon>Mycosphaerellales</taxon>
        <taxon>Mycosphaerellaceae</taxon>
        <taxon>Fulvia</taxon>
    </lineage>
</organism>
<protein>
    <submittedName>
        <fullName evidence="1">Uncharacterized protein</fullName>
    </submittedName>
</protein>
<evidence type="ECO:0000313" key="1">
    <source>
        <dbReference type="EMBL" id="UJO18058.1"/>
    </source>
</evidence>
<dbReference type="EMBL" id="CP090167">
    <property type="protein sequence ID" value="UJO18058.1"/>
    <property type="molecule type" value="Genomic_DNA"/>
</dbReference>
<sequence>MIHWLTKRIDGEEERICAFVQDPGWVQTDMGNFGARSLGLGEAPLGVEESVTGMKKVFDAARKESHEQGKSRWSKAREHTMVDGIGARYLEIIRHLALHVKR</sequence>
<reference evidence="1" key="1">
    <citation type="submission" date="2021-12" db="EMBL/GenBank/DDBJ databases">
        <authorList>
            <person name="Zaccaron A."/>
            <person name="Stergiopoulos I."/>
        </authorList>
    </citation>
    <scope>NUCLEOTIDE SEQUENCE</scope>
    <source>
        <strain evidence="1">Race5_Kim</strain>
    </source>
</reference>
<dbReference type="Proteomes" id="UP000756132">
    <property type="component" value="Chromosome 5"/>
</dbReference>
<evidence type="ECO:0000313" key="2">
    <source>
        <dbReference type="Proteomes" id="UP000756132"/>
    </source>
</evidence>
<dbReference type="GeneID" id="71985768"/>